<evidence type="ECO:0000256" key="1">
    <source>
        <dbReference type="SAM" id="MobiDB-lite"/>
    </source>
</evidence>
<keyword evidence="2" id="KW-1133">Transmembrane helix</keyword>
<gene>
    <name evidence="3" type="ORF">FisN_34Hh037</name>
</gene>
<protein>
    <submittedName>
        <fullName evidence="3">Uncharacterized protein</fullName>
    </submittedName>
</protein>
<keyword evidence="2" id="KW-0472">Membrane</keyword>
<keyword evidence="2" id="KW-0812">Transmembrane</keyword>
<reference evidence="3 4" key="1">
    <citation type="journal article" date="2015" name="Plant Cell">
        <title>Oil accumulation by the oleaginous diatom Fistulifera solaris as revealed by the genome and transcriptome.</title>
        <authorList>
            <person name="Tanaka T."/>
            <person name="Maeda Y."/>
            <person name="Veluchamy A."/>
            <person name="Tanaka M."/>
            <person name="Abida H."/>
            <person name="Marechal E."/>
            <person name="Bowler C."/>
            <person name="Muto M."/>
            <person name="Sunaga Y."/>
            <person name="Tanaka M."/>
            <person name="Yoshino T."/>
            <person name="Taniguchi T."/>
            <person name="Fukuda Y."/>
            <person name="Nemoto M."/>
            <person name="Matsumoto M."/>
            <person name="Wong P.S."/>
            <person name="Aburatani S."/>
            <person name="Fujibuchi W."/>
        </authorList>
    </citation>
    <scope>NUCLEOTIDE SEQUENCE [LARGE SCALE GENOMIC DNA]</scope>
    <source>
        <strain evidence="3 4">JPCC DA0580</strain>
    </source>
</reference>
<feature type="region of interest" description="Disordered" evidence="1">
    <location>
        <begin position="138"/>
        <end position="242"/>
    </location>
</feature>
<dbReference type="AlphaFoldDB" id="A0A1Z5JBH2"/>
<proteinExistence type="predicted"/>
<feature type="region of interest" description="Disordered" evidence="1">
    <location>
        <begin position="1"/>
        <end position="71"/>
    </location>
</feature>
<feature type="compositionally biased region" description="Basic and acidic residues" evidence="1">
    <location>
        <begin position="1"/>
        <end position="14"/>
    </location>
</feature>
<organism evidence="3 4">
    <name type="scientific">Fistulifera solaris</name>
    <name type="common">Oleaginous diatom</name>
    <dbReference type="NCBI Taxonomy" id="1519565"/>
    <lineage>
        <taxon>Eukaryota</taxon>
        <taxon>Sar</taxon>
        <taxon>Stramenopiles</taxon>
        <taxon>Ochrophyta</taxon>
        <taxon>Bacillariophyta</taxon>
        <taxon>Bacillariophyceae</taxon>
        <taxon>Bacillariophycidae</taxon>
        <taxon>Naviculales</taxon>
        <taxon>Naviculaceae</taxon>
        <taxon>Fistulifera</taxon>
    </lineage>
</organism>
<dbReference type="OrthoDB" id="49570at2759"/>
<name>A0A1Z5JBH2_FISSO</name>
<dbReference type="Proteomes" id="UP000198406">
    <property type="component" value="Unassembled WGS sequence"/>
</dbReference>
<evidence type="ECO:0000313" key="4">
    <source>
        <dbReference type="Proteomes" id="UP000198406"/>
    </source>
</evidence>
<dbReference type="InParanoid" id="A0A1Z5JBH2"/>
<evidence type="ECO:0000313" key="3">
    <source>
        <dbReference type="EMBL" id="GAX11242.1"/>
    </source>
</evidence>
<dbReference type="EMBL" id="BDSP01000038">
    <property type="protein sequence ID" value="GAX11242.1"/>
    <property type="molecule type" value="Genomic_DNA"/>
</dbReference>
<sequence>MKNNQHIHERKEPPQPRGHRRVRPSLPPSVVSLPGRISQQSESIVYPYSQQSPESKRPASHYPSTMRHAASLWPTQSKPFDYSRQPPSSVVPSLERIHPLKKVDQARQSLSLDTSYVEGDEFTALIQGMQEETYGAVDSGNRRISDMSSKSAKKSLVGESKRPPKRPMTAVPTTPDVSPRRSHRRHNSDNSRTATLPVRARSLTNYEGSPSRPLPRTLSSSSLNNNVPASRHHRRRSSNSVFSSVGSVMTDASMMTLVTDIEKSSLFAGYDEFTGQALFNLPISSVQISVEEHPNGDEFYQIRENDQTFENYHRQGEDLVDARINAGPALPPTRYVIHAPPDLYRRMVDEISSSANLPCGLFFCGHHEDVAKPKLMIAICVLLIVFSWMGLVAYIYRG</sequence>
<feature type="transmembrane region" description="Helical" evidence="2">
    <location>
        <begin position="375"/>
        <end position="396"/>
    </location>
</feature>
<feature type="compositionally biased region" description="Polar residues" evidence="1">
    <location>
        <begin position="37"/>
        <end position="53"/>
    </location>
</feature>
<comment type="caution">
    <text evidence="3">The sequence shown here is derived from an EMBL/GenBank/DDBJ whole genome shotgun (WGS) entry which is preliminary data.</text>
</comment>
<accession>A0A1Z5JBH2</accession>
<evidence type="ECO:0000256" key="2">
    <source>
        <dbReference type="SAM" id="Phobius"/>
    </source>
</evidence>
<keyword evidence="4" id="KW-1185">Reference proteome</keyword>
<feature type="compositionally biased region" description="Low complexity" evidence="1">
    <location>
        <begin position="209"/>
        <end position="226"/>
    </location>
</feature>